<comment type="caution">
    <text evidence="2">The sequence shown here is derived from an EMBL/GenBank/DDBJ whole genome shotgun (WGS) entry which is preliminary data.</text>
</comment>
<sequence length="76" mass="8072">TPSLLGHKSIWNCAAATWTAQTAPSRDTTANSGTNVLTRVSPNQPPRGPHLRKGLTLGNTSKPQVLVFNLRPLGLS</sequence>
<proteinExistence type="predicted"/>
<feature type="non-terminal residue" evidence="2">
    <location>
        <position position="1"/>
    </location>
</feature>
<accession>A0A2P5DS29</accession>
<feature type="compositionally biased region" description="Polar residues" evidence="1">
    <location>
        <begin position="22"/>
        <end position="42"/>
    </location>
</feature>
<gene>
    <name evidence="2" type="ORF">TorRG33x02_243050</name>
</gene>
<dbReference type="EMBL" id="JXTC01000252">
    <property type="protein sequence ID" value="PON76103.1"/>
    <property type="molecule type" value="Genomic_DNA"/>
</dbReference>
<evidence type="ECO:0000313" key="2">
    <source>
        <dbReference type="EMBL" id="PON76103.1"/>
    </source>
</evidence>
<dbReference type="InParanoid" id="A0A2P5DS29"/>
<dbReference type="AlphaFoldDB" id="A0A2P5DS29"/>
<dbReference type="Proteomes" id="UP000237000">
    <property type="component" value="Unassembled WGS sequence"/>
</dbReference>
<feature type="region of interest" description="Disordered" evidence="1">
    <location>
        <begin position="22"/>
        <end position="58"/>
    </location>
</feature>
<keyword evidence="3" id="KW-1185">Reference proteome</keyword>
<protein>
    <submittedName>
        <fullName evidence="2">Uncharacterized protein</fullName>
    </submittedName>
</protein>
<evidence type="ECO:0000256" key="1">
    <source>
        <dbReference type="SAM" id="MobiDB-lite"/>
    </source>
</evidence>
<reference evidence="3" key="1">
    <citation type="submission" date="2016-06" db="EMBL/GenBank/DDBJ databases">
        <title>Parallel loss of symbiosis genes in relatives of nitrogen-fixing non-legume Parasponia.</title>
        <authorList>
            <person name="Van Velzen R."/>
            <person name="Holmer R."/>
            <person name="Bu F."/>
            <person name="Rutten L."/>
            <person name="Van Zeijl A."/>
            <person name="Liu W."/>
            <person name="Santuari L."/>
            <person name="Cao Q."/>
            <person name="Sharma T."/>
            <person name="Shen D."/>
            <person name="Roswanjaya Y."/>
            <person name="Wardhani T."/>
            <person name="Kalhor M.S."/>
            <person name="Jansen J."/>
            <person name="Van den Hoogen J."/>
            <person name="Gungor B."/>
            <person name="Hartog M."/>
            <person name="Hontelez J."/>
            <person name="Verver J."/>
            <person name="Yang W.-C."/>
            <person name="Schijlen E."/>
            <person name="Repin R."/>
            <person name="Schilthuizen M."/>
            <person name="Schranz E."/>
            <person name="Heidstra R."/>
            <person name="Miyata K."/>
            <person name="Fedorova E."/>
            <person name="Kohlen W."/>
            <person name="Bisseling T."/>
            <person name="Smit S."/>
            <person name="Geurts R."/>
        </authorList>
    </citation>
    <scope>NUCLEOTIDE SEQUENCE [LARGE SCALE GENOMIC DNA]</scope>
    <source>
        <strain evidence="3">cv. RG33-2</strain>
    </source>
</reference>
<dbReference type="OrthoDB" id="10502791at2759"/>
<name>A0A2P5DS29_TREOI</name>
<organism evidence="2 3">
    <name type="scientific">Trema orientale</name>
    <name type="common">Charcoal tree</name>
    <name type="synonym">Celtis orientalis</name>
    <dbReference type="NCBI Taxonomy" id="63057"/>
    <lineage>
        <taxon>Eukaryota</taxon>
        <taxon>Viridiplantae</taxon>
        <taxon>Streptophyta</taxon>
        <taxon>Embryophyta</taxon>
        <taxon>Tracheophyta</taxon>
        <taxon>Spermatophyta</taxon>
        <taxon>Magnoliopsida</taxon>
        <taxon>eudicotyledons</taxon>
        <taxon>Gunneridae</taxon>
        <taxon>Pentapetalae</taxon>
        <taxon>rosids</taxon>
        <taxon>fabids</taxon>
        <taxon>Rosales</taxon>
        <taxon>Cannabaceae</taxon>
        <taxon>Trema</taxon>
    </lineage>
</organism>
<evidence type="ECO:0000313" key="3">
    <source>
        <dbReference type="Proteomes" id="UP000237000"/>
    </source>
</evidence>